<feature type="domain" description="EF-hand" evidence="2">
    <location>
        <begin position="60"/>
        <end position="95"/>
    </location>
</feature>
<reference evidence="3" key="1">
    <citation type="submission" date="2020-06" db="EMBL/GenBank/DDBJ databases">
        <authorList>
            <consortium name="Plant Systems Biology data submission"/>
        </authorList>
    </citation>
    <scope>NUCLEOTIDE SEQUENCE</scope>
    <source>
        <strain evidence="3">D6</strain>
    </source>
</reference>
<dbReference type="Proteomes" id="UP001153069">
    <property type="component" value="Unassembled WGS sequence"/>
</dbReference>
<dbReference type="InterPro" id="IPR018247">
    <property type="entry name" value="EF_Hand_1_Ca_BS"/>
</dbReference>
<gene>
    <name evidence="3" type="ORF">SEMRO_458_G147080.1</name>
</gene>
<protein>
    <recommendedName>
        <fullName evidence="2">EF-hand domain-containing protein</fullName>
    </recommendedName>
</protein>
<keyword evidence="4" id="KW-1185">Reference proteome</keyword>
<dbReference type="InterPro" id="IPR011992">
    <property type="entry name" value="EF-hand-dom_pair"/>
</dbReference>
<evidence type="ECO:0000313" key="3">
    <source>
        <dbReference type="EMBL" id="CAB9510895.1"/>
    </source>
</evidence>
<accession>A0A9N8HFZ4</accession>
<evidence type="ECO:0000259" key="2">
    <source>
        <dbReference type="PROSITE" id="PS50222"/>
    </source>
</evidence>
<keyword evidence="1" id="KW-0106">Calcium</keyword>
<dbReference type="AlphaFoldDB" id="A0A9N8HFZ4"/>
<dbReference type="OrthoDB" id="42583at2759"/>
<proteinExistence type="predicted"/>
<dbReference type="GO" id="GO:0005509">
    <property type="term" value="F:calcium ion binding"/>
    <property type="evidence" value="ECO:0007669"/>
    <property type="project" value="InterPro"/>
</dbReference>
<dbReference type="Gene3D" id="1.10.238.10">
    <property type="entry name" value="EF-hand"/>
    <property type="match status" value="1"/>
</dbReference>
<evidence type="ECO:0000313" key="4">
    <source>
        <dbReference type="Proteomes" id="UP001153069"/>
    </source>
</evidence>
<dbReference type="PROSITE" id="PS00018">
    <property type="entry name" value="EF_HAND_1"/>
    <property type="match status" value="1"/>
</dbReference>
<sequence length="137" mass="14853">MSFLQRFAAGTKSHVRSLGVWQVAGRPRVVVSSSRGFASAREKLQAVMEEYRKKNYPQELPSRFAKEVTAAADTDGDGFISVAEIEQLLENIGAKNVLTHEEIAELMDEVGSLEVPKGVPVEDAVALLKQVAKPGTA</sequence>
<organism evidence="3 4">
    <name type="scientific">Seminavis robusta</name>
    <dbReference type="NCBI Taxonomy" id="568900"/>
    <lineage>
        <taxon>Eukaryota</taxon>
        <taxon>Sar</taxon>
        <taxon>Stramenopiles</taxon>
        <taxon>Ochrophyta</taxon>
        <taxon>Bacillariophyta</taxon>
        <taxon>Bacillariophyceae</taxon>
        <taxon>Bacillariophycidae</taxon>
        <taxon>Naviculales</taxon>
        <taxon>Naviculaceae</taxon>
        <taxon>Seminavis</taxon>
    </lineage>
</organism>
<name>A0A9N8HFZ4_9STRA</name>
<dbReference type="PROSITE" id="PS50222">
    <property type="entry name" value="EF_HAND_2"/>
    <property type="match status" value="1"/>
</dbReference>
<comment type="caution">
    <text evidence="3">The sequence shown here is derived from an EMBL/GenBank/DDBJ whole genome shotgun (WGS) entry which is preliminary data.</text>
</comment>
<dbReference type="SUPFAM" id="SSF47473">
    <property type="entry name" value="EF-hand"/>
    <property type="match status" value="1"/>
</dbReference>
<evidence type="ECO:0000256" key="1">
    <source>
        <dbReference type="ARBA" id="ARBA00022837"/>
    </source>
</evidence>
<dbReference type="EMBL" id="CAICTM010000457">
    <property type="protein sequence ID" value="CAB9510895.1"/>
    <property type="molecule type" value="Genomic_DNA"/>
</dbReference>
<dbReference type="InterPro" id="IPR002048">
    <property type="entry name" value="EF_hand_dom"/>
</dbReference>